<keyword evidence="10 18" id="KW-1133">Transmembrane helix</keyword>
<dbReference type="InterPro" id="IPR028916">
    <property type="entry name" value="Tox-GHH_dom"/>
</dbReference>
<comment type="subcellular location">
    <subcellularLocation>
        <location evidence="1">Membrane</location>
        <topology evidence="1">Single-pass membrane protein</topology>
    </subcellularLocation>
    <subcellularLocation>
        <location evidence="13">Synapse</location>
        <location evidence="13">Synaptosome</location>
    </subcellularLocation>
    <subcellularLocation>
        <location evidence="14">Synaptic cell membrane</location>
    </subcellularLocation>
</comment>
<dbReference type="Pfam" id="PF23093">
    <property type="entry name" value="GBD_Tenm3"/>
    <property type="match status" value="1"/>
</dbReference>
<dbReference type="GO" id="GO:0040017">
    <property type="term" value="P:positive regulation of locomotion"/>
    <property type="evidence" value="ECO:0007669"/>
    <property type="project" value="UniProtKB-ARBA"/>
</dbReference>
<dbReference type="GO" id="GO:0099559">
    <property type="term" value="P:maintenance of alignment of postsynaptic density and presynaptic active zone"/>
    <property type="evidence" value="ECO:0007669"/>
    <property type="project" value="UniProtKB-ARBA"/>
</dbReference>
<evidence type="ECO:0000256" key="8">
    <source>
        <dbReference type="ARBA" id="ARBA00022889"/>
    </source>
</evidence>
<evidence type="ECO:0000256" key="4">
    <source>
        <dbReference type="ARBA" id="ARBA00022536"/>
    </source>
</evidence>
<keyword evidence="5" id="KW-0770">Synapse</keyword>
<dbReference type="GO" id="GO:2000331">
    <property type="term" value="P:regulation of terminal button organization"/>
    <property type="evidence" value="ECO:0007669"/>
    <property type="project" value="UniProtKB-ARBA"/>
</dbReference>
<dbReference type="InterPro" id="IPR056822">
    <property type="entry name" value="TEN_NHL"/>
</dbReference>
<gene>
    <name evidence="20" type="ORF">ABEB36_004413</name>
</gene>
<comment type="caution">
    <text evidence="16">Lacks conserved residue(s) required for the propagation of feature annotation.</text>
</comment>
<keyword evidence="5" id="KW-0771">Synaptosome</keyword>
<evidence type="ECO:0000256" key="14">
    <source>
        <dbReference type="ARBA" id="ARBA00034109"/>
    </source>
</evidence>
<dbReference type="InterPro" id="IPR051216">
    <property type="entry name" value="Teneurin"/>
</dbReference>
<protein>
    <recommendedName>
        <fullName evidence="15">Tenascin-like protein</fullName>
    </recommendedName>
</protein>
<dbReference type="PROSITE" id="PS01186">
    <property type="entry name" value="EGF_2"/>
    <property type="match status" value="2"/>
</dbReference>
<keyword evidence="4 16" id="KW-0245">EGF-like domain</keyword>
<evidence type="ECO:0000313" key="20">
    <source>
        <dbReference type="EMBL" id="KAL1509718.1"/>
    </source>
</evidence>
<name>A0ABD1F382_HYPHA</name>
<dbReference type="FunFam" id="2.120.10.30:FF:000033">
    <property type="entry name" value="teneurin-a isoform X3"/>
    <property type="match status" value="1"/>
</dbReference>
<feature type="domain" description="EGF-like" evidence="19">
    <location>
        <begin position="569"/>
        <end position="604"/>
    </location>
</feature>
<keyword evidence="9" id="KW-0524">Neurogenesis</keyword>
<dbReference type="GO" id="GO:0034110">
    <property type="term" value="P:regulation of homotypic cell-cell adhesion"/>
    <property type="evidence" value="ECO:0007669"/>
    <property type="project" value="UniProtKB-ARBA"/>
</dbReference>
<dbReference type="SMART" id="SM00181">
    <property type="entry name" value="EGF"/>
    <property type="match status" value="7"/>
</dbReference>
<evidence type="ECO:0000256" key="6">
    <source>
        <dbReference type="ARBA" id="ARBA00022692"/>
    </source>
</evidence>
<evidence type="ECO:0000256" key="16">
    <source>
        <dbReference type="PROSITE-ProRule" id="PRU00076"/>
    </source>
</evidence>
<dbReference type="InterPro" id="IPR056823">
    <property type="entry name" value="TEN-like_YD-shell"/>
</dbReference>
<dbReference type="InterPro" id="IPR057627">
    <property type="entry name" value="FN-plug_TEN1-4"/>
</dbReference>
<dbReference type="PANTHER" id="PTHR11219:SF69">
    <property type="entry name" value="TENEURIN-A"/>
    <property type="match status" value="1"/>
</dbReference>
<proteinExistence type="inferred from homology"/>
<dbReference type="InterPro" id="IPR056820">
    <property type="entry name" value="TEN_TTR-like"/>
</dbReference>
<dbReference type="SUPFAM" id="SSF57196">
    <property type="entry name" value="EGF/Laminin"/>
    <property type="match status" value="1"/>
</dbReference>
<keyword evidence="3" id="KW-1003">Cell membrane</keyword>
<organism evidence="20 21">
    <name type="scientific">Hypothenemus hampei</name>
    <name type="common">Coffee berry borer</name>
    <dbReference type="NCBI Taxonomy" id="57062"/>
    <lineage>
        <taxon>Eukaryota</taxon>
        <taxon>Metazoa</taxon>
        <taxon>Ecdysozoa</taxon>
        <taxon>Arthropoda</taxon>
        <taxon>Hexapoda</taxon>
        <taxon>Insecta</taxon>
        <taxon>Pterygota</taxon>
        <taxon>Neoptera</taxon>
        <taxon>Endopterygota</taxon>
        <taxon>Coleoptera</taxon>
        <taxon>Polyphaga</taxon>
        <taxon>Cucujiformia</taxon>
        <taxon>Curculionidae</taxon>
        <taxon>Scolytinae</taxon>
        <taxon>Hypothenemus</taxon>
    </lineage>
</organism>
<dbReference type="GO" id="GO:0007155">
    <property type="term" value="P:cell adhesion"/>
    <property type="evidence" value="ECO:0007669"/>
    <property type="project" value="UniProtKB-KW"/>
</dbReference>
<evidence type="ECO:0000256" key="5">
    <source>
        <dbReference type="ARBA" id="ARBA00022599"/>
    </source>
</evidence>
<evidence type="ECO:0000256" key="2">
    <source>
        <dbReference type="ARBA" id="ARBA00009385"/>
    </source>
</evidence>
<evidence type="ECO:0000256" key="12">
    <source>
        <dbReference type="ARBA" id="ARBA00023157"/>
    </source>
</evidence>
<feature type="disulfide bond" evidence="16">
    <location>
        <begin position="573"/>
        <end position="583"/>
    </location>
</feature>
<dbReference type="Pfam" id="PF25024">
    <property type="entry name" value="EGF_TEN"/>
    <property type="match status" value="1"/>
</dbReference>
<dbReference type="Proteomes" id="UP001566132">
    <property type="component" value="Unassembled WGS sequence"/>
</dbReference>
<dbReference type="GO" id="GO:0016200">
    <property type="term" value="P:synaptic target attraction"/>
    <property type="evidence" value="ECO:0007669"/>
    <property type="project" value="UniProtKB-ARBA"/>
</dbReference>
<dbReference type="GO" id="GO:0048499">
    <property type="term" value="P:synaptic vesicle membrane organization"/>
    <property type="evidence" value="ECO:0007669"/>
    <property type="project" value="UniProtKB-ARBA"/>
</dbReference>
<dbReference type="Pfam" id="PF25023">
    <property type="entry name" value="TEN_YD-shell"/>
    <property type="match status" value="1"/>
</dbReference>
<evidence type="ECO:0000256" key="18">
    <source>
        <dbReference type="SAM" id="Phobius"/>
    </source>
</evidence>
<evidence type="ECO:0000256" key="7">
    <source>
        <dbReference type="ARBA" id="ARBA00022737"/>
    </source>
</evidence>
<keyword evidence="7" id="KW-0677">Repeat</keyword>
<dbReference type="Pfam" id="PF25020">
    <property type="entry name" value="TTR_TEN1-4"/>
    <property type="match status" value="1"/>
</dbReference>
<dbReference type="SUPFAM" id="SSF63829">
    <property type="entry name" value="Calcium-dependent phosphotriesterase"/>
    <property type="match status" value="1"/>
</dbReference>
<keyword evidence="12 16" id="KW-1015">Disulfide bond</keyword>
<dbReference type="Pfam" id="PF25021">
    <property type="entry name" value="TEN_NHL"/>
    <property type="match status" value="1"/>
</dbReference>
<dbReference type="InterPro" id="IPR011042">
    <property type="entry name" value="6-blade_b-propeller_TolB-like"/>
</dbReference>
<dbReference type="SUPFAM" id="SSF49464">
    <property type="entry name" value="Carboxypeptidase regulatory domain-like"/>
    <property type="match status" value="1"/>
</dbReference>
<feature type="region of interest" description="Disordered" evidence="17">
    <location>
        <begin position="154"/>
        <end position="180"/>
    </location>
</feature>
<dbReference type="FunFam" id="2.10.25.10:FF:000021">
    <property type="entry name" value="Teneurin transmembrane protein 2"/>
    <property type="match status" value="2"/>
</dbReference>
<dbReference type="SUPFAM" id="SSF63825">
    <property type="entry name" value="YWTD domain"/>
    <property type="match status" value="1"/>
</dbReference>
<feature type="transmembrane region" description="Helical" evidence="18">
    <location>
        <begin position="107"/>
        <end position="128"/>
    </location>
</feature>
<dbReference type="GO" id="GO:0097090">
    <property type="term" value="P:presynaptic membrane organization"/>
    <property type="evidence" value="ECO:0007669"/>
    <property type="project" value="UniProtKB-ARBA"/>
</dbReference>
<dbReference type="FunFam" id="2.10.25.10:FF:000013">
    <property type="entry name" value="Teneurin transmembrane protein 4"/>
    <property type="match status" value="1"/>
</dbReference>
<keyword evidence="21" id="KW-1185">Reference proteome</keyword>
<dbReference type="GO" id="GO:0048790">
    <property type="term" value="P:maintenance of presynaptic active zone structure"/>
    <property type="evidence" value="ECO:0007669"/>
    <property type="project" value="UniProtKB-ARBA"/>
</dbReference>
<dbReference type="CDD" id="cd00054">
    <property type="entry name" value="EGF_CA"/>
    <property type="match status" value="3"/>
</dbReference>
<evidence type="ECO:0000256" key="9">
    <source>
        <dbReference type="ARBA" id="ARBA00022902"/>
    </source>
</evidence>
<dbReference type="Pfam" id="PF15636">
    <property type="entry name" value="Tox-GHH"/>
    <property type="match status" value="1"/>
</dbReference>
<evidence type="ECO:0000256" key="13">
    <source>
        <dbReference type="ARBA" id="ARBA00034102"/>
    </source>
</evidence>
<dbReference type="PROSITE" id="PS50026">
    <property type="entry name" value="EGF_3"/>
    <property type="match status" value="1"/>
</dbReference>
<dbReference type="GO" id="GO:0042803">
    <property type="term" value="F:protein homodimerization activity"/>
    <property type="evidence" value="ECO:0007669"/>
    <property type="project" value="UniProtKB-ARBA"/>
</dbReference>
<evidence type="ECO:0000256" key="3">
    <source>
        <dbReference type="ARBA" id="ARBA00022475"/>
    </source>
</evidence>
<dbReference type="GO" id="GO:0043005">
    <property type="term" value="C:neuron projection"/>
    <property type="evidence" value="ECO:0007669"/>
    <property type="project" value="UniProtKB-KW"/>
</dbReference>
<dbReference type="GO" id="GO:0051124">
    <property type="term" value="P:synaptic assembly at neuromuscular junction"/>
    <property type="evidence" value="ECO:0007669"/>
    <property type="project" value="UniProtKB-ARBA"/>
</dbReference>
<evidence type="ECO:0000256" key="1">
    <source>
        <dbReference type="ARBA" id="ARBA00004167"/>
    </source>
</evidence>
<accession>A0ABD1F382</accession>
<dbReference type="Pfam" id="PF24329">
    <property type="entry name" value="FN-plug_TEN1-4"/>
    <property type="match status" value="1"/>
</dbReference>
<keyword evidence="11 18" id="KW-0472">Membrane</keyword>
<dbReference type="GO" id="GO:0048513">
    <property type="term" value="P:animal organ development"/>
    <property type="evidence" value="ECO:0007669"/>
    <property type="project" value="UniProtKB-ARBA"/>
</dbReference>
<evidence type="ECO:0000256" key="17">
    <source>
        <dbReference type="SAM" id="MobiDB-lite"/>
    </source>
</evidence>
<evidence type="ECO:0000313" key="21">
    <source>
        <dbReference type="Proteomes" id="UP001566132"/>
    </source>
</evidence>
<dbReference type="GO" id="GO:0034116">
    <property type="term" value="P:positive regulation of heterotypic cell-cell adhesion"/>
    <property type="evidence" value="ECO:0007669"/>
    <property type="project" value="UniProtKB-ARBA"/>
</dbReference>
<dbReference type="InterPro" id="IPR000742">
    <property type="entry name" value="EGF"/>
</dbReference>
<dbReference type="GO" id="GO:0031594">
    <property type="term" value="C:neuromuscular junction"/>
    <property type="evidence" value="ECO:0007669"/>
    <property type="project" value="UniProtKB-ARBA"/>
</dbReference>
<dbReference type="InterPro" id="IPR057629">
    <property type="entry name" value="Teneurin1-4_GBD"/>
</dbReference>
<dbReference type="GO" id="GO:0097060">
    <property type="term" value="C:synaptic membrane"/>
    <property type="evidence" value="ECO:0007669"/>
    <property type="project" value="UniProtKB-SubCell"/>
</dbReference>
<dbReference type="GO" id="GO:0043025">
    <property type="term" value="C:neuronal cell body"/>
    <property type="evidence" value="ECO:0007669"/>
    <property type="project" value="UniProtKB-ARBA"/>
</dbReference>
<comment type="similarity">
    <text evidence="2">Belongs to the tenascin family. Teneurin subfamily.</text>
</comment>
<dbReference type="EMBL" id="JBDJPC010000003">
    <property type="protein sequence ID" value="KAL1509718.1"/>
    <property type="molecule type" value="Genomic_DNA"/>
</dbReference>
<dbReference type="GO" id="GO:0007274">
    <property type="term" value="P:neuromuscular synaptic transmission"/>
    <property type="evidence" value="ECO:0007669"/>
    <property type="project" value="UniProtKB-ARBA"/>
</dbReference>
<dbReference type="Gene3D" id="2.180.10.10">
    <property type="entry name" value="RHS repeat-associated core"/>
    <property type="match status" value="1"/>
</dbReference>
<reference evidence="20 21" key="1">
    <citation type="submission" date="2024-05" db="EMBL/GenBank/DDBJ databases">
        <title>Genetic variation in Jamaican populations of the coffee berry borer (Hypothenemus hampei).</title>
        <authorList>
            <person name="Errbii M."/>
            <person name="Myrie A."/>
        </authorList>
    </citation>
    <scope>NUCLEOTIDE SEQUENCE [LARGE SCALE GENOMIC DNA]</scope>
    <source>
        <strain evidence="20">JA-Hopewell-2020-01-JO</strain>
        <tissue evidence="20">Whole body</tissue>
    </source>
</reference>
<evidence type="ECO:0000256" key="11">
    <source>
        <dbReference type="ARBA" id="ARBA00023136"/>
    </source>
</evidence>
<sequence length="2649" mass="296607">MDGYYPTNQRPPPLPRRIRNEYAEPFVHESRMASLQQTQLAQNIPGGGQNNTLTSQVTTQQPSAPMVVPVFPIRPVPPPSSSSHYSPYSPSRFHIDKRCQYRCTWKCSSILLIFLSVLLTGILTYFAAVSSMKPNMDAQNCILVQDVKDGATQDQITMGSESTQIPTEESFPTSTAEHASPTTQHSSLLQFVQQQQQWSPLPLEQRELDILHTATIPPYQFWHSEFRNKQPAFFRFNFTLPWGANFAVYGRRNVAPSITQYDFFKFVKGGRVDHRLKKRNVIKPDLNELHKLRKRETESAEFMMVNVSLLQYLDTGRWFLSVYNDELQPYAVSLLISEAEVSTTCPNDCSGRGSCYLGKCDCIDGFQGIDCSKSVCPVLCSGHGQYGGGICHCEESWKGPECDIPEGDCRIADCSGHGTCVRGFCQCTAGWKGEGCEEVDCKDPTCTEHGACVNGQCYCKAGWKGENCNIIDEQVHKCLPSCSEHGMYDLESAKCICNRHWTGSDCSQPLCNLDCGDHGRCEQGKCRCEPGWTGPRCEQLPCDSRCQEHGQCKNGTCVCSQGWNGRHCTLPGCENACSGHGQCTLEEGLYKCVCIDGWAGFDCSIALEAECQDDMDNDHDGMVDCSDSECCSHPSCSDHIMCISSNDPVEVLLRKQPPSVTASFYQRVKFLIEENSVQSYAHLDEYTESEFWNSFTPRRVAVMRGQVVSPQGLGIVGIRVSVDKESKFGFTLTRNGGWFDVLVNGGGAVTLQFQRSPFKPKTITVYVPWNQIIVLPPIHMQLTEDGTSQHLIDRNPALYFPGVSRSFFDSDGSLPNVCEEHDAEMLRPIITGTWMPEAVGGMQGRSVIFAETQIVQESIPIPGSNLNIMYQSSQALGYLTTIQMKLTGDKIPESLTHVHVRVEIEGCLYVKTYEADPNLYHTFAWNKRNIYKQKVYGIATAKVSIGYQHDTCHDLVWVTQTTEIKGFDVDISDIGGWGLDIHHHYNFHEGILQKGDGSTLHFKKYPRMVNVVMGTGLQRSIDCPGQCGGKAKDARLLTPGSLASGPDGSIYVGDFNLVRRITPEGKVYTVLQLRATQVAYKYYLAISPADGHLYVSDPEKHQILRVLTLEPVQDPTINCEPVVGNGERCIPGDDTACGDEGSAKNARLAHPKGIAIAVDGTMYIADGTNIRAVDQKGIIHTLIGNHGHHNHWIPIPCTGAISASQAQLQWPTGLALSPLDGAIHFIDDRLILKLTPEMKVSVVAGTPLHCHKMENVTSGEENELGTVLALAFNPNGDLYVAESDTRNTYYIRLIDTAGKITHFAGKLQAKDRKCQCAVNTTTATPIRNSRDSQDCPCLLVDDMTNNAETLLSSNAIFQAISAISISPGGVLFIADQGNSTIHILSLKPIKVHFKLGSLHILALEHYLPTHDENGEFRIPYPSSGEIYVFNRYGQHVATKDLASDKTRYSFLYSKNTSFGKLSTVTDSSGNKIQFLRDYSNAVSSIENTQDHKSELKMSGMGYLSKLSEKGRSEIELDYDQNTGLLLSRSGGGDTVIYQYDGLGRATGVILPSGETLKLNSKMSSNEGLEVSVSHPPSVLNINGKSNKQVILIDGAEITTAVTLTNSTVGLKTAIGSALKICAIERHPLLEASLPIEAELLPVWSEQTTTFGDQLVNTMSTTFSLVGDVRNPQQTLYREIYVNRSKVLGIEFDQFTSKETFFDNEKLPLLTITYDPAGLPLTYTPYNGADILNITYDSFNRIDGWKWGDSHLKFSYDRHGLLSEITSPQDGIQIFTYDETNMLTKITLASQRNFLLTYDDNGGLRHVTLPSGTKHSFALQPSLGLIRVAYTPPGSTKSYLQHFSNSGKLLQTVFPGEGVRIVYRYYDSGKLKEVVHGDGKTLYTYSETTGMPSQVSHVEKDFEYQWDYQYLRGLLSEERINFGAKTGLSNAKFTYEYDNNYRIVNLQGRIGGQNLPQYNLAYNFKTGAAEQIGPFKIIKLKPNETQVYDGTALFSSVQNSRFLESMVALTIHGMEVFRMEFNHDLHGRIAQTRTYTKNVGVNTYTTIKNYTWDCDGQLLGVEAQEPWGFRYDDNGNMLSLTYRGNPIPMEYNSMDRIIKFGEGQYKYDNRGLVVQNAREEKFHYNSKGLLTRATKRGRFDVRYFYDNMDRLLARKDNFGNVTQFFYNNDARPREVSQIYSPRDGKLMSLVYDNRGHLIYAQVYKHKYYIATDQCGTPIMIFNQYGEAIREIMRSPYGHIVYDSNPYLYLPIDFCGGILDQATLLVHMPNGKVYDPLIGQWMSPLWENVLERVATPTQLHLYRFNGNDPINMGVNREIPKDHIDWLTKIGVNLKSLAPQLFTDKLPGGPMPPYLSHKFSWTPKGVITSQLTTAERATQAESGFLAHINARRMESAKQLSVYSKSALKTDAINLIPKKIGASSDPPFGRGILVSKSAFGEAIVSSVPAANPIYSDVYTSIFNRSYLLPFFFIMHNNQQDAFHFIKKDSWKINDDKAQLKRLQGQVNTTFHENLRENGSGNYFDVKIHGSNVVINLRYGTTLEKEKQRLLHHAKITATRKAWHKERETIKNGFVGSLEWSQSEVDELIKNALVANYEAQYVHDVQEYPELAEDPYNIRFVKKQIVSATKKNRRKRHISDKLCPNSWWLTWSEC</sequence>
<dbReference type="GO" id="GO:0001941">
    <property type="term" value="P:postsynaptic membrane organization"/>
    <property type="evidence" value="ECO:0007669"/>
    <property type="project" value="UniProtKB-ARBA"/>
</dbReference>
<comment type="caution">
    <text evidence="20">The sequence shown here is derived from an EMBL/GenBank/DDBJ whole genome shotgun (WGS) entry which is preliminary data.</text>
</comment>
<evidence type="ECO:0000256" key="15">
    <source>
        <dbReference type="ARBA" id="ARBA00084038"/>
    </source>
</evidence>
<dbReference type="InterPro" id="IPR008969">
    <property type="entry name" value="CarboxyPept-like_regulatory"/>
</dbReference>
<dbReference type="PANTHER" id="PTHR11219">
    <property type="entry name" value="TENEURIN AND N-ACETYLGLUCOSAMINE-1-PHOSPHODIESTER ALPHA-N-ACETYLGLUCOSAMINIDASE"/>
    <property type="match status" value="1"/>
</dbReference>
<feature type="disulfide bond" evidence="16">
    <location>
        <begin position="594"/>
        <end position="603"/>
    </location>
</feature>
<evidence type="ECO:0000259" key="19">
    <source>
        <dbReference type="PROSITE" id="PS50026"/>
    </source>
</evidence>
<dbReference type="PROSITE" id="PS00022">
    <property type="entry name" value="EGF_1"/>
    <property type="match status" value="3"/>
</dbReference>
<dbReference type="Gene3D" id="2.120.10.30">
    <property type="entry name" value="TolB, C-terminal domain"/>
    <property type="match status" value="2"/>
</dbReference>
<dbReference type="Gene3D" id="2.60.120.260">
    <property type="entry name" value="Galactose-binding domain-like"/>
    <property type="match status" value="1"/>
</dbReference>
<dbReference type="GO" id="GO:0046982">
    <property type="term" value="F:protein heterodimerization activity"/>
    <property type="evidence" value="ECO:0007669"/>
    <property type="project" value="UniProtKB-ARBA"/>
</dbReference>
<keyword evidence="8" id="KW-0130">Cell adhesion</keyword>
<evidence type="ECO:0000256" key="10">
    <source>
        <dbReference type="ARBA" id="ARBA00022989"/>
    </source>
</evidence>
<keyword evidence="6 18" id="KW-0812">Transmembrane</keyword>
<dbReference type="Gene3D" id="2.10.25.10">
    <property type="entry name" value="Laminin"/>
    <property type="match status" value="6"/>
</dbReference>